<accession>A0A5R9IPK6</accession>
<name>A0A5R9IPK6_9GAMM</name>
<evidence type="ECO:0000313" key="3">
    <source>
        <dbReference type="Proteomes" id="UP000307790"/>
    </source>
</evidence>
<dbReference type="Pfam" id="PF13302">
    <property type="entry name" value="Acetyltransf_3"/>
    <property type="match status" value="1"/>
</dbReference>
<dbReference type="AlphaFoldDB" id="A0A5R9IPK6"/>
<dbReference type="InterPro" id="IPR016181">
    <property type="entry name" value="Acyl_CoA_acyltransferase"/>
</dbReference>
<gene>
    <name evidence="2" type="ORF">FE810_02720</name>
</gene>
<dbReference type="OrthoDB" id="7852312at2"/>
<sequence>MPVKEMSENTAAYRLLPKQKTTLNGYRSCTKDTAKPEHKRIKITMLSAMEIQTKLNQCNWQTERLNIRNFQAGDLAAELAHNKDPRIMRYIANIEDDATLEKKVREFMEPWQCDEKTWLGLAVCLRDEQTFIGIVCLRVDSLEYGRVEIGYRLHPDYHGKGYALEAANKLIDWLFMEGQANKILAHCVTENHPSFGLMEKLGMQKEACLRQHSTLNGRWHDEFIYGLLKTEWQSQSI</sequence>
<dbReference type="EMBL" id="VCBC01000003">
    <property type="protein sequence ID" value="TLU67212.1"/>
    <property type="molecule type" value="Genomic_DNA"/>
</dbReference>
<feature type="domain" description="N-acetyltransferase" evidence="1">
    <location>
        <begin position="65"/>
        <end position="230"/>
    </location>
</feature>
<dbReference type="InterPro" id="IPR000182">
    <property type="entry name" value="GNAT_dom"/>
</dbReference>
<reference evidence="2 3" key="1">
    <citation type="submission" date="2019-05" db="EMBL/GenBank/DDBJ databases">
        <title>Genome sequences of Thalassotalea litorea 1K03283.</title>
        <authorList>
            <person name="Zhang D."/>
        </authorList>
    </citation>
    <scope>NUCLEOTIDE SEQUENCE [LARGE SCALE GENOMIC DNA]</scope>
    <source>
        <strain evidence="2 3">MCCC 1K03283</strain>
    </source>
</reference>
<proteinExistence type="predicted"/>
<protein>
    <submittedName>
        <fullName evidence="2">GNAT family N-acetyltransferase</fullName>
    </submittedName>
</protein>
<evidence type="ECO:0000313" key="2">
    <source>
        <dbReference type="EMBL" id="TLU67212.1"/>
    </source>
</evidence>
<dbReference type="GO" id="GO:0016747">
    <property type="term" value="F:acyltransferase activity, transferring groups other than amino-acyl groups"/>
    <property type="evidence" value="ECO:0007669"/>
    <property type="project" value="InterPro"/>
</dbReference>
<keyword evidence="3" id="KW-1185">Reference proteome</keyword>
<dbReference type="Gene3D" id="3.40.630.30">
    <property type="match status" value="1"/>
</dbReference>
<dbReference type="Proteomes" id="UP000307790">
    <property type="component" value="Unassembled WGS sequence"/>
</dbReference>
<dbReference type="PROSITE" id="PS51186">
    <property type="entry name" value="GNAT"/>
    <property type="match status" value="1"/>
</dbReference>
<keyword evidence="2" id="KW-0808">Transferase</keyword>
<dbReference type="InterPro" id="IPR051531">
    <property type="entry name" value="N-acetyltransferase"/>
</dbReference>
<dbReference type="CDD" id="cd04301">
    <property type="entry name" value="NAT_SF"/>
    <property type="match status" value="1"/>
</dbReference>
<comment type="caution">
    <text evidence="2">The sequence shown here is derived from an EMBL/GenBank/DDBJ whole genome shotgun (WGS) entry which is preliminary data.</text>
</comment>
<evidence type="ECO:0000259" key="1">
    <source>
        <dbReference type="PROSITE" id="PS51186"/>
    </source>
</evidence>
<dbReference type="PANTHER" id="PTHR43792">
    <property type="entry name" value="GNAT FAMILY, PUTATIVE (AFU_ORTHOLOGUE AFUA_3G00765)-RELATED-RELATED"/>
    <property type="match status" value="1"/>
</dbReference>
<organism evidence="2 3">
    <name type="scientific">Thalassotalea litorea</name>
    <dbReference type="NCBI Taxonomy" id="2020715"/>
    <lineage>
        <taxon>Bacteria</taxon>
        <taxon>Pseudomonadati</taxon>
        <taxon>Pseudomonadota</taxon>
        <taxon>Gammaproteobacteria</taxon>
        <taxon>Alteromonadales</taxon>
        <taxon>Colwelliaceae</taxon>
        <taxon>Thalassotalea</taxon>
    </lineage>
</organism>
<dbReference type="PANTHER" id="PTHR43792:SF1">
    <property type="entry name" value="N-ACETYLTRANSFERASE DOMAIN-CONTAINING PROTEIN"/>
    <property type="match status" value="1"/>
</dbReference>
<dbReference type="SUPFAM" id="SSF55729">
    <property type="entry name" value="Acyl-CoA N-acyltransferases (Nat)"/>
    <property type="match status" value="1"/>
</dbReference>